<evidence type="ECO:0000256" key="6">
    <source>
        <dbReference type="ARBA" id="ARBA00022705"/>
    </source>
</evidence>
<dbReference type="GO" id="GO:0006269">
    <property type="term" value="P:DNA replication, synthesis of primer"/>
    <property type="evidence" value="ECO:0007669"/>
    <property type="project" value="UniProtKB-KW"/>
</dbReference>
<dbReference type="Pfam" id="PF01807">
    <property type="entry name" value="Zn_ribbon_DnaG"/>
    <property type="match status" value="1"/>
</dbReference>
<dbReference type="GO" id="GO:1990077">
    <property type="term" value="C:primosome complex"/>
    <property type="evidence" value="ECO:0007669"/>
    <property type="project" value="UniProtKB-KW"/>
</dbReference>
<feature type="domain" description="Zinc finger CHC2-type" evidence="13">
    <location>
        <begin position="33"/>
        <end position="87"/>
    </location>
</feature>
<keyword evidence="4" id="KW-0808">Transferase</keyword>
<evidence type="ECO:0000256" key="7">
    <source>
        <dbReference type="ARBA" id="ARBA00022723"/>
    </source>
</evidence>
<keyword evidence="9" id="KW-0862">Zinc</keyword>
<evidence type="ECO:0000259" key="13">
    <source>
        <dbReference type="SMART" id="SM00400"/>
    </source>
</evidence>
<keyword evidence="2" id="KW-0240">DNA-directed RNA polymerase</keyword>
<dbReference type="FunFam" id="3.90.580.10:FF:000001">
    <property type="entry name" value="DNA primase"/>
    <property type="match status" value="1"/>
</dbReference>
<organism evidence="14 15">
    <name type="scientific">Aerophobetes bacterium</name>
    <dbReference type="NCBI Taxonomy" id="2030807"/>
    <lineage>
        <taxon>Bacteria</taxon>
        <taxon>Candidatus Aerophobota</taxon>
    </lineage>
</organism>
<dbReference type="EMBL" id="NVUU01000049">
    <property type="protein sequence ID" value="PCI93921.1"/>
    <property type="molecule type" value="Genomic_DNA"/>
</dbReference>
<accession>A0A2A4YGW2</accession>
<dbReference type="Proteomes" id="UP000217838">
    <property type="component" value="Unassembled WGS sequence"/>
</dbReference>
<keyword evidence="3" id="KW-0639">Primosome</keyword>
<dbReference type="GO" id="GO:0008270">
    <property type="term" value="F:zinc ion binding"/>
    <property type="evidence" value="ECO:0007669"/>
    <property type="project" value="UniProtKB-KW"/>
</dbReference>
<comment type="caution">
    <text evidence="14">The sequence shown here is derived from an EMBL/GenBank/DDBJ whole genome shotgun (WGS) entry which is preliminary data.</text>
</comment>
<dbReference type="GO" id="GO:0003899">
    <property type="term" value="F:DNA-directed RNA polymerase activity"/>
    <property type="evidence" value="ECO:0007669"/>
    <property type="project" value="InterPro"/>
</dbReference>
<dbReference type="AlphaFoldDB" id="A0A2A4YGW2"/>
<keyword evidence="8" id="KW-0863">Zinc-finger</keyword>
<dbReference type="GO" id="GO:0000428">
    <property type="term" value="C:DNA-directed RNA polymerase complex"/>
    <property type="evidence" value="ECO:0007669"/>
    <property type="project" value="UniProtKB-KW"/>
</dbReference>
<keyword evidence="7" id="KW-0479">Metal-binding</keyword>
<evidence type="ECO:0000256" key="5">
    <source>
        <dbReference type="ARBA" id="ARBA00022695"/>
    </source>
</evidence>
<keyword evidence="5" id="KW-0548">Nucleotidyltransferase</keyword>
<dbReference type="PANTHER" id="PTHR30313:SF2">
    <property type="entry name" value="DNA PRIMASE"/>
    <property type="match status" value="1"/>
</dbReference>
<evidence type="ECO:0000313" key="14">
    <source>
        <dbReference type="EMBL" id="PCI93921.1"/>
    </source>
</evidence>
<dbReference type="InterPro" id="IPR036977">
    <property type="entry name" value="DNA_primase_Znf_CHC2"/>
</dbReference>
<evidence type="ECO:0000256" key="11">
    <source>
        <dbReference type="ARBA" id="ARBA00023125"/>
    </source>
</evidence>
<keyword evidence="11" id="KW-0238">DNA-binding</keyword>
<keyword evidence="12" id="KW-0804">Transcription</keyword>
<protein>
    <submittedName>
        <fullName evidence="14">DNA primase</fullName>
    </submittedName>
</protein>
<sequence>MYTQESLETLRTRIDLPEVLNMHIDLKRFGSAFKALCPFHDEKTPSFVVQRGDSHYHCFGCGAHGDAIAFLMSHLKISFVDTVETLAEKFGVRLDKIDQKDEVKGPSKSKLKEVLNQAKRFYHFYLLYTDEG</sequence>
<name>A0A2A4YGW2_UNCAE</name>
<evidence type="ECO:0000256" key="8">
    <source>
        <dbReference type="ARBA" id="ARBA00022771"/>
    </source>
</evidence>
<gene>
    <name evidence="14" type="ORF">COB11_04545</name>
</gene>
<evidence type="ECO:0000256" key="12">
    <source>
        <dbReference type="ARBA" id="ARBA00023163"/>
    </source>
</evidence>
<dbReference type="InterPro" id="IPR002694">
    <property type="entry name" value="Znf_CHC2"/>
</dbReference>
<evidence type="ECO:0000256" key="1">
    <source>
        <dbReference type="ARBA" id="ARBA00001947"/>
    </source>
</evidence>
<evidence type="ECO:0000256" key="10">
    <source>
        <dbReference type="ARBA" id="ARBA00022842"/>
    </source>
</evidence>
<evidence type="ECO:0000313" key="15">
    <source>
        <dbReference type="Proteomes" id="UP000217838"/>
    </source>
</evidence>
<reference evidence="15" key="1">
    <citation type="submission" date="2017-08" db="EMBL/GenBank/DDBJ databases">
        <title>A dynamic microbial community with high functional redundancy inhabits the cold, oxic subseafloor aquifer.</title>
        <authorList>
            <person name="Tully B.J."/>
            <person name="Wheat C.G."/>
            <person name="Glazer B.T."/>
            <person name="Huber J.A."/>
        </authorList>
    </citation>
    <scope>NUCLEOTIDE SEQUENCE [LARGE SCALE GENOMIC DNA]</scope>
</reference>
<comment type="cofactor">
    <cofactor evidence="1">
        <name>Zn(2+)</name>
        <dbReference type="ChEBI" id="CHEBI:29105"/>
    </cofactor>
</comment>
<dbReference type="GO" id="GO:0003677">
    <property type="term" value="F:DNA binding"/>
    <property type="evidence" value="ECO:0007669"/>
    <property type="project" value="UniProtKB-KW"/>
</dbReference>
<feature type="non-terminal residue" evidence="14">
    <location>
        <position position="132"/>
    </location>
</feature>
<dbReference type="Gene3D" id="3.90.580.10">
    <property type="entry name" value="Zinc finger, CHC2-type domain"/>
    <property type="match status" value="1"/>
</dbReference>
<dbReference type="GO" id="GO:0005737">
    <property type="term" value="C:cytoplasm"/>
    <property type="evidence" value="ECO:0007669"/>
    <property type="project" value="TreeGrafter"/>
</dbReference>
<proteinExistence type="predicted"/>
<dbReference type="SUPFAM" id="SSF57783">
    <property type="entry name" value="Zinc beta-ribbon"/>
    <property type="match status" value="1"/>
</dbReference>
<keyword evidence="6" id="KW-0235">DNA replication</keyword>
<dbReference type="InterPro" id="IPR050219">
    <property type="entry name" value="DnaG_primase"/>
</dbReference>
<evidence type="ECO:0000256" key="3">
    <source>
        <dbReference type="ARBA" id="ARBA00022515"/>
    </source>
</evidence>
<keyword evidence="10" id="KW-0460">Magnesium</keyword>
<dbReference type="PANTHER" id="PTHR30313">
    <property type="entry name" value="DNA PRIMASE"/>
    <property type="match status" value="1"/>
</dbReference>
<evidence type="ECO:0000256" key="9">
    <source>
        <dbReference type="ARBA" id="ARBA00022833"/>
    </source>
</evidence>
<evidence type="ECO:0000256" key="2">
    <source>
        <dbReference type="ARBA" id="ARBA00022478"/>
    </source>
</evidence>
<evidence type="ECO:0000256" key="4">
    <source>
        <dbReference type="ARBA" id="ARBA00022679"/>
    </source>
</evidence>
<dbReference type="SMART" id="SM00400">
    <property type="entry name" value="ZnF_CHCC"/>
    <property type="match status" value="1"/>
</dbReference>